<sequence>MFVIRFLLSFVTVFLAGVGVYVIDTPAQAQRDLARGLAGLGGAAMGARPLETLAAAGAGAAPLLGGAGEVSEEAAPVLNAERFAPTPAPERAVSQAKFLRPPS</sequence>
<gene>
    <name evidence="1" type="ORF">LPB142_07860</name>
</gene>
<proteinExistence type="predicted"/>
<evidence type="ECO:0000313" key="2">
    <source>
        <dbReference type="Proteomes" id="UP000176562"/>
    </source>
</evidence>
<dbReference type="RefSeq" id="WP_068765178.1">
    <property type="nucleotide sequence ID" value="NZ_CP017781.1"/>
</dbReference>
<dbReference type="KEGG" id="rhp:LPB142_07860"/>
<name>A0A1D9MBH5_9RHOB</name>
<reference evidence="1 2" key="1">
    <citation type="submission" date="2016-10" db="EMBL/GenBank/DDBJ databases">
        <title>Rhodobacter sp. LPB0142, isolated from sea water.</title>
        <authorList>
            <person name="Kim E."/>
            <person name="Yi H."/>
        </authorList>
    </citation>
    <scope>NUCLEOTIDE SEQUENCE [LARGE SCALE GENOMIC DNA]</scope>
    <source>
        <strain evidence="1 2">LPB0142</strain>
    </source>
</reference>
<dbReference type="Proteomes" id="UP000176562">
    <property type="component" value="Chromosome"/>
</dbReference>
<protein>
    <submittedName>
        <fullName evidence="1">Uncharacterized protein</fullName>
    </submittedName>
</protein>
<evidence type="ECO:0000313" key="1">
    <source>
        <dbReference type="EMBL" id="AOZ69245.1"/>
    </source>
</evidence>
<organism evidence="1 2">
    <name type="scientific">Rhodobacter xanthinilyticus</name>
    <dbReference type="NCBI Taxonomy" id="1850250"/>
    <lineage>
        <taxon>Bacteria</taxon>
        <taxon>Pseudomonadati</taxon>
        <taxon>Pseudomonadota</taxon>
        <taxon>Alphaproteobacteria</taxon>
        <taxon>Rhodobacterales</taxon>
        <taxon>Rhodobacter group</taxon>
        <taxon>Rhodobacter</taxon>
    </lineage>
</organism>
<dbReference type="STRING" id="1850250.LPB142_07860"/>
<dbReference type="EMBL" id="CP017781">
    <property type="protein sequence ID" value="AOZ69245.1"/>
    <property type="molecule type" value="Genomic_DNA"/>
</dbReference>
<keyword evidence="2" id="KW-1185">Reference proteome</keyword>
<accession>A0A1D9MBH5</accession>
<dbReference type="AlphaFoldDB" id="A0A1D9MBH5"/>